<evidence type="ECO:0000313" key="4">
    <source>
        <dbReference type="Proteomes" id="UP001501627"/>
    </source>
</evidence>
<organism evidence="3 4">
    <name type="scientific">Comamonas faecalis</name>
    <dbReference type="NCBI Taxonomy" id="1387849"/>
    <lineage>
        <taxon>Bacteria</taxon>
        <taxon>Pseudomonadati</taxon>
        <taxon>Pseudomonadota</taxon>
        <taxon>Betaproteobacteria</taxon>
        <taxon>Burkholderiales</taxon>
        <taxon>Comamonadaceae</taxon>
        <taxon>Comamonas</taxon>
    </lineage>
</organism>
<dbReference type="EMBL" id="BAABBP010000013">
    <property type="protein sequence ID" value="GAA3994713.1"/>
    <property type="molecule type" value="Genomic_DNA"/>
</dbReference>
<accession>A0ABP7RA09</accession>
<feature type="transmembrane region" description="Helical" evidence="2">
    <location>
        <begin position="86"/>
        <end position="107"/>
    </location>
</feature>
<evidence type="ECO:0000256" key="1">
    <source>
        <dbReference type="SAM" id="MobiDB-lite"/>
    </source>
</evidence>
<feature type="region of interest" description="Disordered" evidence="1">
    <location>
        <begin position="39"/>
        <end position="79"/>
    </location>
</feature>
<gene>
    <name evidence="3" type="ORF">GCM10022279_17890</name>
</gene>
<proteinExistence type="predicted"/>
<comment type="caution">
    <text evidence="3">The sequence shown here is derived from an EMBL/GenBank/DDBJ whole genome shotgun (WGS) entry which is preliminary data.</text>
</comment>
<keyword evidence="4" id="KW-1185">Reference proteome</keyword>
<name>A0ABP7RA09_9BURK</name>
<evidence type="ECO:0000256" key="2">
    <source>
        <dbReference type="SAM" id="Phobius"/>
    </source>
</evidence>
<evidence type="ECO:0008006" key="5">
    <source>
        <dbReference type="Google" id="ProtNLM"/>
    </source>
</evidence>
<dbReference type="RefSeq" id="WP_344869383.1">
    <property type="nucleotide sequence ID" value="NZ_BAABBP010000013.1"/>
</dbReference>
<reference evidence="4" key="1">
    <citation type="journal article" date="2019" name="Int. J. Syst. Evol. Microbiol.">
        <title>The Global Catalogue of Microorganisms (GCM) 10K type strain sequencing project: providing services to taxonomists for standard genome sequencing and annotation.</title>
        <authorList>
            <consortium name="The Broad Institute Genomics Platform"/>
            <consortium name="The Broad Institute Genome Sequencing Center for Infectious Disease"/>
            <person name="Wu L."/>
            <person name="Ma J."/>
        </authorList>
    </citation>
    <scope>NUCLEOTIDE SEQUENCE [LARGE SCALE GENOMIC DNA]</scope>
    <source>
        <strain evidence="4">JCM 17561</strain>
    </source>
</reference>
<protein>
    <recommendedName>
        <fullName evidence="5">DUF4124 domain-containing protein</fullName>
    </recommendedName>
</protein>
<evidence type="ECO:0000313" key="3">
    <source>
        <dbReference type="EMBL" id="GAA3994713.1"/>
    </source>
</evidence>
<keyword evidence="2" id="KW-0812">Transmembrane</keyword>
<dbReference type="Proteomes" id="UP001501627">
    <property type="component" value="Unassembled WGS sequence"/>
</dbReference>
<sequence length="214" mass="24214">MGIEDRDYYRERYAKRQGMRYNAAKGTYSSAQDWYAPKQYRTYVEDGPEPEPGETKRPPPKRPSVAQKAADRGSGPPDIPGSNLPWYMQALIYAALTFTCVTAYKLLIGKKPRIAPNPVVTAPAFVPESAPVLIYRPQRPQVDTAAQQEKMQRRQLEDQRAAAAHAAHIAKTKDRDARWKRFYQPSPPCRSNPGTVDCANEFIRARRAFDASNE</sequence>
<keyword evidence="2" id="KW-0472">Membrane</keyword>
<keyword evidence="2" id="KW-1133">Transmembrane helix</keyword>